<dbReference type="InterPro" id="IPR043166">
    <property type="entry name" value="LarA-like_C"/>
</dbReference>
<organism evidence="1 2">
    <name type="scientific">Stephanodiscus triporus</name>
    <dbReference type="NCBI Taxonomy" id="2934178"/>
    <lineage>
        <taxon>Eukaryota</taxon>
        <taxon>Sar</taxon>
        <taxon>Stramenopiles</taxon>
        <taxon>Ochrophyta</taxon>
        <taxon>Bacillariophyta</taxon>
        <taxon>Coscinodiscophyceae</taxon>
        <taxon>Thalassiosirophycidae</taxon>
        <taxon>Stephanodiscales</taxon>
        <taxon>Stephanodiscaceae</taxon>
        <taxon>Stephanodiscus</taxon>
    </lineage>
</organism>
<dbReference type="EMBL" id="JALLAZ020000845">
    <property type="protein sequence ID" value="KAL3786212.1"/>
    <property type="molecule type" value="Genomic_DNA"/>
</dbReference>
<gene>
    <name evidence="1" type="ORF">ACHAW5_000035</name>
</gene>
<dbReference type="Proteomes" id="UP001530315">
    <property type="component" value="Unassembled WGS sequence"/>
</dbReference>
<keyword evidence="2" id="KW-1185">Reference proteome</keyword>
<dbReference type="AlphaFoldDB" id="A0ABD3PEW0"/>
<accession>A0ABD3PEW0</accession>
<name>A0ABD3PEW0_9STRA</name>
<evidence type="ECO:0000313" key="1">
    <source>
        <dbReference type="EMBL" id="KAL3786212.1"/>
    </source>
</evidence>
<reference evidence="1 2" key="1">
    <citation type="submission" date="2024-10" db="EMBL/GenBank/DDBJ databases">
        <title>Updated reference genomes for cyclostephanoid diatoms.</title>
        <authorList>
            <person name="Roberts W.R."/>
            <person name="Alverson A.J."/>
        </authorList>
    </citation>
    <scope>NUCLEOTIDE SEQUENCE [LARGE SCALE GENOMIC DNA]</scope>
    <source>
        <strain evidence="1 2">AJA276-08</strain>
    </source>
</reference>
<proteinExistence type="predicted"/>
<evidence type="ECO:0000313" key="2">
    <source>
        <dbReference type="Proteomes" id="UP001530315"/>
    </source>
</evidence>
<comment type="caution">
    <text evidence="1">The sequence shown here is derived from an EMBL/GenBank/DDBJ whole genome shotgun (WGS) entry which is preliminary data.</text>
</comment>
<dbReference type="Gene3D" id="3.90.226.30">
    <property type="match status" value="1"/>
</dbReference>
<sequence>MEAMREDRELKSNLLVVAHMIHGSSEGQFSVRYCPGKLTRMEIESVGFEYANLGEMTKRYDMNSLRDRLEYRDR</sequence>
<protein>
    <submittedName>
        <fullName evidence="1">Uncharacterized protein</fullName>
    </submittedName>
</protein>